<proteinExistence type="predicted"/>
<gene>
    <name evidence="3" type="primary">ligA_2</name>
    <name evidence="3" type="ORF">PFLU3_32050</name>
</gene>
<dbReference type="GO" id="GO:0003911">
    <property type="term" value="F:DNA ligase (NAD+) activity"/>
    <property type="evidence" value="ECO:0007669"/>
    <property type="project" value="UniProtKB-EC"/>
</dbReference>
<evidence type="ECO:0000313" key="4">
    <source>
        <dbReference type="Proteomes" id="UP000032210"/>
    </source>
</evidence>
<accession>A0A0D0TH16</accession>
<dbReference type="Gene3D" id="3.40.50.10190">
    <property type="entry name" value="BRCT domain"/>
    <property type="match status" value="1"/>
</dbReference>
<dbReference type="InterPro" id="IPR036420">
    <property type="entry name" value="BRCT_dom_sf"/>
</dbReference>
<dbReference type="InterPro" id="IPR001357">
    <property type="entry name" value="BRCT_dom"/>
</dbReference>
<dbReference type="Pfam" id="PF00533">
    <property type="entry name" value="BRCT"/>
    <property type="match status" value="1"/>
</dbReference>
<organism evidence="3 4">
    <name type="scientific">Pseudomonas fluorescens</name>
    <dbReference type="NCBI Taxonomy" id="294"/>
    <lineage>
        <taxon>Bacteria</taxon>
        <taxon>Pseudomonadati</taxon>
        <taxon>Pseudomonadota</taxon>
        <taxon>Gammaproteobacteria</taxon>
        <taxon>Pseudomonadales</taxon>
        <taxon>Pseudomonadaceae</taxon>
        <taxon>Pseudomonas</taxon>
    </lineage>
</organism>
<reference evidence="3 4" key="1">
    <citation type="submission" date="2015-01" db="EMBL/GenBank/DDBJ databases">
        <title>Genome sequence of the beneficial rhizobacterium Pseudomonas fluorescens 2-79.</title>
        <authorList>
            <person name="Thuermer A."/>
            <person name="Daniel R."/>
        </authorList>
    </citation>
    <scope>NUCLEOTIDE SEQUENCE [LARGE SCALE GENOMIC DNA]</scope>
    <source>
        <strain evidence="3 4">2-79</strain>
    </source>
</reference>
<dbReference type="EC" id="6.5.1.2" evidence="3"/>
<keyword evidence="3" id="KW-0436">Ligase</keyword>
<dbReference type="AlphaFoldDB" id="A0A0D0TH16"/>
<comment type="caution">
    <text evidence="3">The sequence shown here is derived from an EMBL/GenBank/DDBJ whole genome shotgun (WGS) entry which is preliminary data.</text>
</comment>
<protein>
    <submittedName>
        <fullName evidence="3">LigA_2 protein</fullName>
        <ecNumber evidence="3">6.5.1.2</ecNumber>
    </submittedName>
</protein>
<evidence type="ECO:0000259" key="2">
    <source>
        <dbReference type="Pfam" id="PF00533"/>
    </source>
</evidence>
<dbReference type="EMBL" id="JXCQ01000027">
    <property type="protein sequence ID" value="KIR21384.1"/>
    <property type="molecule type" value="Genomic_DNA"/>
</dbReference>
<dbReference type="RefSeq" id="WP_052501145.1">
    <property type="nucleotide sequence ID" value="NZ_JXCQ01000027.1"/>
</dbReference>
<feature type="domain" description="BRCT" evidence="2">
    <location>
        <begin position="100"/>
        <end position="166"/>
    </location>
</feature>
<feature type="region of interest" description="Disordered" evidence="1">
    <location>
        <begin position="74"/>
        <end position="93"/>
    </location>
</feature>
<dbReference type="PATRIC" id="fig|294.125.peg.3284"/>
<name>A0A0D0TH16_PSEFL</name>
<dbReference type="SUPFAM" id="SSF52113">
    <property type="entry name" value="BRCT domain"/>
    <property type="match status" value="1"/>
</dbReference>
<evidence type="ECO:0000313" key="3">
    <source>
        <dbReference type="EMBL" id="KIR21384.1"/>
    </source>
</evidence>
<dbReference type="Proteomes" id="UP000032210">
    <property type="component" value="Unassembled WGS sequence"/>
</dbReference>
<evidence type="ECO:0000256" key="1">
    <source>
        <dbReference type="SAM" id="MobiDB-lite"/>
    </source>
</evidence>
<sequence length="172" mass="18655">MTTIKFSYRDAKGDLSQRELIQWSENSLYIQGRSAADSFPKTFRKDRIVEVYFGAELLLNDAAPPAPELLQKTRPSAKAVSAATSHHPSPKATPGGINQILFTGFAAVHRAELEQKALDSGFKVMSTPGNTLTFLCYGDNAGPTKVAKAQEAGAFIIDAEQFLTLIMTGEMS</sequence>